<evidence type="ECO:0000256" key="2">
    <source>
        <dbReference type="ARBA" id="ARBA00022490"/>
    </source>
</evidence>
<dbReference type="SUPFAM" id="SSF53067">
    <property type="entry name" value="Actin-like ATPase domain"/>
    <property type="match status" value="2"/>
</dbReference>
<dbReference type="PANTHER" id="PTHR21060:SF21">
    <property type="entry name" value="ACETATE KINASE"/>
    <property type="match status" value="1"/>
</dbReference>
<dbReference type="HAMAP" id="MF_00020">
    <property type="entry name" value="Acetate_kinase"/>
    <property type="match status" value="1"/>
</dbReference>
<organism evidence="11 12">
    <name type="scientific">Actinomadura alba</name>
    <dbReference type="NCBI Taxonomy" id="406431"/>
    <lineage>
        <taxon>Bacteria</taxon>
        <taxon>Bacillati</taxon>
        <taxon>Actinomycetota</taxon>
        <taxon>Actinomycetes</taxon>
        <taxon>Streptosporangiales</taxon>
        <taxon>Thermomonosporaceae</taxon>
        <taxon>Actinomadura</taxon>
    </lineage>
</organism>
<feature type="site" description="Transition state stabilizer" evidence="9">
    <location>
        <position position="199"/>
    </location>
</feature>
<dbReference type="Gene3D" id="3.30.420.40">
    <property type="match status" value="2"/>
</dbReference>
<keyword evidence="7 9" id="KW-0067">ATP-binding</keyword>
<dbReference type="PROSITE" id="PS01076">
    <property type="entry name" value="ACETATE_KINASE_2"/>
    <property type="match status" value="1"/>
</dbReference>
<keyword evidence="3 9" id="KW-0808">Transferase</keyword>
<name>A0ABR7M1C5_9ACTN</name>
<feature type="binding site" evidence="9">
    <location>
        <begin position="240"/>
        <end position="242"/>
    </location>
    <ligand>
        <name>ATP</name>
        <dbReference type="ChEBI" id="CHEBI:30616"/>
    </ligand>
</feature>
<evidence type="ECO:0000256" key="5">
    <source>
        <dbReference type="ARBA" id="ARBA00022741"/>
    </source>
</evidence>
<comment type="caution">
    <text evidence="11">The sequence shown here is derived from an EMBL/GenBank/DDBJ whole genome shotgun (WGS) entry which is preliminary data.</text>
</comment>
<keyword evidence="4 9" id="KW-0479">Metal-binding</keyword>
<dbReference type="InterPro" id="IPR000890">
    <property type="entry name" value="Aliphatic_acid_kin_short-chain"/>
</dbReference>
<comment type="function">
    <text evidence="9">Catalyzes the formation of acetyl phosphate from acetate and ATP. Can also catalyze the reverse reaction.</text>
</comment>
<dbReference type="RefSeq" id="WP_187247544.1">
    <property type="nucleotide sequence ID" value="NZ_BAAAOK010000022.1"/>
</dbReference>
<accession>A0ABR7M1C5</accession>
<evidence type="ECO:0000256" key="7">
    <source>
        <dbReference type="ARBA" id="ARBA00022840"/>
    </source>
</evidence>
<feature type="binding site" evidence="9">
    <location>
        <begin position="285"/>
        <end position="289"/>
    </location>
    <ligand>
        <name>ATP</name>
        <dbReference type="ChEBI" id="CHEBI:30616"/>
    </ligand>
</feature>
<comment type="cofactor">
    <cofactor evidence="9">
        <name>Mg(2+)</name>
        <dbReference type="ChEBI" id="CHEBI:18420"/>
    </cofactor>
    <cofactor evidence="9">
        <name>Mn(2+)</name>
        <dbReference type="ChEBI" id="CHEBI:29035"/>
    </cofactor>
    <text evidence="9">Mg(2+). Can also accept Mn(2+).</text>
</comment>
<feature type="binding site" evidence="9">
    <location>
        <begin position="166"/>
        <end position="170"/>
    </location>
    <ligand>
        <name>ATP</name>
        <dbReference type="ChEBI" id="CHEBI:30616"/>
    </ligand>
</feature>
<evidence type="ECO:0000256" key="8">
    <source>
        <dbReference type="ARBA" id="ARBA00022842"/>
    </source>
</evidence>
<comment type="subunit">
    <text evidence="9">Homodimer.</text>
</comment>
<dbReference type="PRINTS" id="PR00471">
    <property type="entry name" value="ACETATEKNASE"/>
</dbReference>
<dbReference type="InterPro" id="IPR004372">
    <property type="entry name" value="Ac/propionate_kinase"/>
</dbReference>
<evidence type="ECO:0000256" key="3">
    <source>
        <dbReference type="ARBA" id="ARBA00022679"/>
    </source>
</evidence>
<comment type="pathway">
    <text evidence="9">Metabolic intermediate biosynthesis; acetyl-CoA biosynthesis; acetyl-CoA from acetate: step 1/2.</text>
</comment>
<dbReference type="PROSITE" id="PS01075">
    <property type="entry name" value="ACETATE_KINASE_1"/>
    <property type="match status" value="1"/>
</dbReference>
<evidence type="ECO:0000256" key="4">
    <source>
        <dbReference type="ARBA" id="ARBA00022723"/>
    </source>
</evidence>
<gene>
    <name evidence="9" type="primary">ackA</name>
    <name evidence="11" type="ORF">HKK74_34190</name>
</gene>
<sequence length="357" mass="37601">MAALTRILTVNAGSSSLKLSLLEGDSLVARPADLGELRGLPAPDAVGHRIVHGGTEFTVPVRIDDDVERRLRSLTGLAPLHQPKSIDGIDAVRQILPGIPEVACFDTAFHAGLPAAAATYAIPAAWRDEYGLRRYGFHGLSHAYATRRTGELLGAEPEALRLVVCHLGAGASLCAVAHGRSVDTTMGFTPLEGLVMATRSGSVDPGLLLWLLEHEGMPAAALAETLEHRSGLLGLAGTADMRELLGSDAPEARLAVDVYLHRLSAQIAAMTASLGGLDALVFTGGVGENASPIRHRAAERLAFLGVRIDADRNDRARTDADISAPGAVVRTLVVTAREDLEIAAGTRRVLEDPASWL</sequence>
<comment type="subcellular location">
    <subcellularLocation>
        <location evidence="9">Cytoplasm</location>
    </subcellularLocation>
</comment>
<keyword evidence="6 9" id="KW-0418">Kinase</keyword>
<evidence type="ECO:0000256" key="1">
    <source>
        <dbReference type="ARBA" id="ARBA00008748"/>
    </source>
</evidence>
<feature type="active site" description="Proton donor/acceptor" evidence="9">
    <location>
        <position position="106"/>
    </location>
</feature>
<protein>
    <recommendedName>
        <fullName evidence="9">Acetate kinase</fullName>
        <ecNumber evidence="9">2.7.2.1</ecNumber>
    </recommendedName>
    <alternativeName>
        <fullName evidence="9">Acetokinase</fullName>
    </alternativeName>
</protein>
<evidence type="ECO:0000313" key="12">
    <source>
        <dbReference type="Proteomes" id="UP000805614"/>
    </source>
</evidence>
<keyword evidence="8 9" id="KW-0460">Magnesium</keyword>
<dbReference type="GO" id="GO:0008776">
    <property type="term" value="F:acetate kinase activity"/>
    <property type="evidence" value="ECO:0007669"/>
    <property type="project" value="UniProtKB-EC"/>
</dbReference>
<dbReference type="EMBL" id="JABVEC010000042">
    <property type="protein sequence ID" value="MBC6470502.1"/>
    <property type="molecule type" value="Genomic_DNA"/>
</dbReference>
<dbReference type="Proteomes" id="UP000805614">
    <property type="component" value="Unassembled WGS sequence"/>
</dbReference>
<keyword evidence="5 9" id="KW-0547">Nucleotide-binding</keyword>
<dbReference type="Pfam" id="PF00871">
    <property type="entry name" value="Acetate_kinase"/>
    <property type="match status" value="1"/>
</dbReference>
<evidence type="ECO:0000256" key="6">
    <source>
        <dbReference type="ARBA" id="ARBA00022777"/>
    </source>
</evidence>
<dbReference type="InterPro" id="IPR023865">
    <property type="entry name" value="Aliphatic_acid_kinase_CS"/>
</dbReference>
<dbReference type="PANTHER" id="PTHR21060">
    <property type="entry name" value="ACETATE KINASE"/>
    <property type="match status" value="1"/>
</dbReference>
<proteinExistence type="inferred from homology"/>
<feature type="binding site" evidence="9">
    <location>
        <position position="338"/>
    </location>
    <ligand>
        <name>Mg(2+)</name>
        <dbReference type="ChEBI" id="CHEBI:18420"/>
    </ligand>
</feature>
<feature type="site" description="Transition state stabilizer" evidence="9">
    <location>
        <position position="138"/>
    </location>
</feature>
<dbReference type="NCBIfam" id="TIGR00016">
    <property type="entry name" value="ackA"/>
    <property type="match status" value="1"/>
</dbReference>
<comment type="catalytic activity">
    <reaction evidence="9">
        <text>acetate + ATP = acetyl phosphate + ADP</text>
        <dbReference type="Rhea" id="RHEA:11352"/>
        <dbReference type="ChEBI" id="CHEBI:22191"/>
        <dbReference type="ChEBI" id="CHEBI:30089"/>
        <dbReference type="ChEBI" id="CHEBI:30616"/>
        <dbReference type="ChEBI" id="CHEBI:456216"/>
        <dbReference type="EC" id="2.7.2.1"/>
    </reaction>
</comment>
<comment type="caution">
    <text evidence="9">Lacks conserved residue(s) required for the propagation of feature annotation.</text>
</comment>
<keyword evidence="2 9" id="KW-0963">Cytoplasm</keyword>
<evidence type="ECO:0000313" key="11">
    <source>
        <dbReference type="EMBL" id="MBC6470502.1"/>
    </source>
</evidence>
<reference evidence="11 12" key="1">
    <citation type="submission" date="2020-06" db="EMBL/GenBank/DDBJ databases">
        <title>Actinomadura xiongansis sp. nov., isolated from soil of Baiyangdian.</title>
        <authorList>
            <person name="Zhang X."/>
        </authorList>
    </citation>
    <scope>NUCLEOTIDE SEQUENCE [LARGE SCALE GENOMIC DNA]</scope>
    <source>
        <strain evidence="11 12">HBUM206468</strain>
    </source>
</reference>
<evidence type="ECO:0000256" key="9">
    <source>
        <dbReference type="HAMAP-Rule" id="MF_00020"/>
    </source>
</evidence>
<comment type="similarity">
    <text evidence="1 9 10">Belongs to the acetokinase family.</text>
</comment>
<dbReference type="InterPro" id="IPR043129">
    <property type="entry name" value="ATPase_NBD"/>
</dbReference>
<evidence type="ECO:0000256" key="10">
    <source>
        <dbReference type="RuleBase" id="RU003835"/>
    </source>
</evidence>
<dbReference type="PIRSF" id="PIRSF000722">
    <property type="entry name" value="Acetate_prop_kin"/>
    <property type="match status" value="1"/>
</dbReference>
<keyword evidence="12" id="KW-1185">Reference proteome</keyword>
<dbReference type="EC" id="2.7.2.1" evidence="9"/>
<feature type="binding site" evidence="9">
    <location>
        <position position="49"/>
    </location>
    <ligand>
        <name>substrate</name>
    </ligand>
</feature>